<dbReference type="EC" id="3.4.11.1" evidence="9"/>
<dbReference type="HAMAP" id="MF_00181">
    <property type="entry name" value="Cytosol_peptidase_M17"/>
    <property type="match status" value="1"/>
</dbReference>
<comment type="function">
    <text evidence="9">Presumably involved in the processing and regular turnover of intracellular proteins. Catalyzes the removal of unsubstituted N-terminal amino acids from various peptides.</text>
</comment>
<dbReference type="Pfam" id="PF02789">
    <property type="entry name" value="Peptidase_M17_N"/>
    <property type="match status" value="1"/>
</dbReference>
<feature type="active site" evidence="9">
    <location>
        <position position="278"/>
    </location>
</feature>
<dbReference type="InterPro" id="IPR023042">
    <property type="entry name" value="Peptidase_M17_leu_NH2_pept"/>
</dbReference>
<keyword evidence="5 9" id="KW-0645">Protease</keyword>
<keyword evidence="4 9" id="KW-0031">Aminopeptidase</keyword>
<dbReference type="NCBIfam" id="NF002077">
    <property type="entry name" value="PRK00913.2-4"/>
    <property type="match status" value="1"/>
</dbReference>
<dbReference type="PATRIC" id="fig|1232683.4.peg.1265"/>
<keyword evidence="6 9" id="KW-0479">Metal-binding</keyword>
<comment type="caution">
    <text evidence="11">The sequence shown here is derived from an EMBL/GenBank/DDBJ whole genome shotgun (WGS) entry which is preliminary data.</text>
</comment>
<dbReference type="NCBIfam" id="NF002074">
    <property type="entry name" value="PRK00913.1-4"/>
    <property type="match status" value="1"/>
</dbReference>
<dbReference type="NCBIfam" id="NF002073">
    <property type="entry name" value="PRK00913.1-2"/>
    <property type="match status" value="1"/>
</dbReference>
<protein>
    <recommendedName>
        <fullName evidence="9">Probable cytosol aminopeptidase</fullName>
        <ecNumber evidence="9">3.4.11.1</ecNumber>
    </recommendedName>
    <alternativeName>
        <fullName evidence="9">Leucine aminopeptidase</fullName>
        <shortName evidence="9">LAP</shortName>
        <ecNumber evidence="9">3.4.11.10</ecNumber>
    </alternativeName>
    <alternativeName>
        <fullName evidence="9">Leucyl aminopeptidase</fullName>
    </alternativeName>
</protein>
<name>A0A081G217_9GAMM</name>
<dbReference type="SUPFAM" id="SSF52949">
    <property type="entry name" value="Macro domain-like"/>
    <property type="match status" value="1"/>
</dbReference>
<feature type="domain" description="Cytosol aminopeptidase" evidence="10">
    <location>
        <begin position="346"/>
        <end position="353"/>
    </location>
</feature>
<feature type="binding site" evidence="9">
    <location>
        <position position="348"/>
    </location>
    <ligand>
        <name>Mn(2+)</name>
        <dbReference type="ChEBI" id="CHEBI:29035"/>
        <label>1</label>
    </ligand>
</feature>
<dbReference type="GO" id="GO:0005737">
    <property type="term" value="C:cytoplasm"/>
    <property type="evidence" value="ECO:0007669"/>
    <property type="project" value="UniProtKB-SubCell"/>
</dbReference>
<dbReference type="PRINTS" id="PR00481">
    <property type="entry name" value="LAMNOPPTDASE"/>
</dbReference>
<evidence type="ECO:0000256" key="2">
    <source>
        <dbReference type="ARBA" id="ARBA00000967"/>
    </source>
</evidence>
<dbReference type="PROSITE" id="PS00631">
    <property type="entry name" value="CYTOSOL_AP"/>
    <property type="match status" value="1"/>
</dbReference>
<dbReference type="PANTHER" id="PTHR11963:SF23">
    <property type="entry name" value="CYTOSOL AMINOPEPTIDASE"/>
    <property type="match status" value="1"/>
</dbReference>
<keyword evidence="7 9" id="KW-0378">Hydrolase</keyword>
<feature type="binding site" evidence="9">
    <location>
        <position position="266"/>
    </location>
    <ligand>
        <name>Mn(2+)</name>
        <dbReference type="ChEBI" id="CHEBI:29035"/>
        <label>2</label>
    </ligand>
</feature>
<evidence type="ECO:0000313" key="11">
    <source>
        <dbReference type="EMBL" id="KEA64822.1"/>
    </source>
</evidence>
<comment type="catalytic activity">
    <reaction evidence="2 9">
        <text>Release of an N-terminal amino acid, preferentially leucine, but not glutamic or aspartic acids.</text>
        <dbReference type="EC" id="3.4.11.10"/>
    </reaction>
</comment>
<dbReference type="GO" id="GO:0070006">
    <property type="term" value="F:metalloaminopeptidase activity"/>
    <property type="evidence" value="ECO:0007669"/>
    <property type="project" value="InterPro"/>
</dbReference>
<dbReference type="EMBL" id="JMQN01000015">
    <property type="protein sequence ID" value="KEA64822.1"/>
    <property type="molecule type" value="Genomic_DNA"/>
</dbReference>
<dbReference type="GO" id="GO:0006508">
    <property type="term" value="P:proteolysis"/>
    <property type="evidence" value="ECO:0007669"/>
    <property type="project" value="UniProtKB-KW"/>
</dbReference>
<feature type="binding site" evidence="9">
    <location>
        <position position="350"/>
    </location>
    <ligand>
        <name>Mn(2+)</name>
        <dbReference type="ChEBI" id="CHEBI:29035"/>
        <label>1</label>
    </ligand>
</feature>
<dbReference type="Proteomes" id="UP000028252">
    <property type="component" value="Unassembled WGS sequence"/>
</dbReference>
<dbReference type="InterPro" id="IPR043472">
    <property type="entry name" value="Macro_dom-like"/>
</dbReference>
<dbReference type="Pfam" id="PF00883">
    <property type="entry name" value="Peptidase_M17"/>
    <property type="match status" value="1"/>
</dbReference>
<sequence>MDFEIVNGPVEALETDCIVIGVEAEGKLAPSAEALDKAASGYLRELIGSGDITGKAGEQQMLFKVPGLKAKRVLVLGLGKSDERKDRHHRKLIGSIAATLKKAGVTSAVVALDGLASEQKDTYRQTRQLVEWVSEELYQYDITKSKKSDPIKLERVAILLDEAETELGEGALLDGAAIANGVSSAREVANLPGNICTPSYLAERAIGLAENFESISVEILDDTQMEELGMGALLAVGRGSAQPSRLIVMHYKGGDENEKPHALVGKGITFDTGGISLKPGAEMDEMKFDMGGAASVLGTMEALAEMHLPLNVVGVIAAAENMPGSKATKPGDIVTTLSGQTVEILNTDAEGRLVLCDALTYVGRFEPQSVIDIATLTGACIIALGHQASGLLSNNDELAEALLDAGDYAADRAWQLPLWDEFQEQLDSNFADIANIGGRPAGTITAACFLSRFTKEYRWAHLDIAGVAWKSGKAKGATGRCVPLLTQYLLDLAEQKESADEA</sequence>
<evidence type="ECO:0000256" key="5">
    <source>
        <dbReference type="ARBA" id="ARBA00022670"/>
    </source>
</evidence>
<reference evidence="11 12" key="1">
    <citation type="submission" date="2014-04" db="EMBL/GenBank/DDBJ databases">
        <title>Marinobacterium kochiensis sp. nov., isolated from sediment sample collected from Kochi backwaters in Kerala, India.</title>
        <authorList>
            <person name="Singh A."/>
            <person name="Pinnaka A.K."/>
        </authorList>
    </citation>
    <scope>NUCLEOTIDE SEQUENCE [LARGE SCALE GENOMIC DNA]</scope>
    <source>
        <strain evidence="11 12">AK27</strain>
    </source>
</reference>
<evidence type="ECO:0000256" key="3">
    <source>
        <dbReference type="ARBA" id="ARBA00009528"/>
    </source>
</evidence>
<feature type="binding site" evidence="9">
    <location>
        <position position="350"/>
    </location>
    <ligand>
        <name>Mn(2+)</name>
        <dbReference type="ChEBI" id="CHEBI:29035"/>
        <label>2</label>
    </ligand>
</feature>
<dbReference type="PANTHER" id="PTHR11963">
    <property type="entry name" value="LEUCINE AMINOPEPTIDASE-RELATED"/>
    <property type="match status" value="1"/>
</dbReference>
<evidence type="ECO:0000256" key="7">
    <source>
        <dbReference type="ARBA" id="ARBA00022801"/>
    </source>
</evidence>
<keyword evidence="8 9" id="KW-0464">Manganese</keyword>
<feature type="active site" evidence="9">
    <location>
        <position position="352"/>
    </location>
</feature>
<evidence type="ECO:0000256" key="6">
    <source>
        <dbReference type="ARBA" id="ARBA00022723"/>
    </source>
</evidence>
<dbReference type="Gene3D" id="3.40.220.10">
    <property type="entry name" value="Leucine Aminopeptidase, subunit E, domain 1"/>
    <property type="match status" value="1"/>
</dbReference>
<dbReference type="FunFam" id="3.40.630.10:FF:000004">
    <property type="entry name" value="Probable cytosol aminopeptidase"/>
    <property type="match status" value="1"/>
</dbReference>
<evidence type="ECO:0000256" key="8">
    <source>
        <dbReference type="ARBA" id="ARBA00023211"/>
    </source>
</evidence>
<organism evidence="11 12">
    <name type="scientific">Marinobacterium lacunae</name>
    <dbReference type="NCBI Taxonomy" id="1232683"/>
    <lineage>
        <taxon>Bacteria</taxon>
        <taxon>Pseudomonadati</taxon>
        <taxon>Pseudomonadota</taxon>
        <taxon>Gammaproteobacteria</taxon>
        <taxon>Oceanospirillales</taxon>
        <taxon>Oceanospirillaceae</taxon>
        <taxon>Marinobacterium</taxon>
    </lineage>
</organism>
<feature type="binding site" evidence="9">
    <location>
        <position position="271"/>
    </location>
    <ligand>
        <name>Mn(2+)</name>
        <dbReference type="ChEBI" id="CHEBI:29035"/>
        <label>2</label>
    </ligand>
</feature>
<feature type="binding site" evidence="9">
    <location>
        <position position="289"/>
    </location>
    <ligand>
        <name>Mn(2+)</name>
        <dbReference type="ChEBI" id="CHEBI:29035"/>
        <label>2</label>
    </ligand>
</feature>
<dbReference type="EC" id="3.4.11.10" evidence="9"/>
<comment type="catalytic activity">
    <reaction evidence="1 9">
        <text>Release of an N-terminal amino acid, Xaa-|-Yaa-, in which Xaa is preferably Leu, but may be other amino acids including Pro although not Arg or Lys, and Yaa may be Pro. Amino acid amides and methyl esters are also readily hydrolyzed, but rates on arylamides are exceedingly low.</text>
        <dbReference type="EC" id="3.4.11.1"/>
    </reaction>
</comment>
<accession>A0A081G217</accession>
<dbReference type="InterPro" id="IPR008283">
    <property type="entry name" value="Peptidase_M17_N"/>
</dbReference>
<dbReference type="GO" id="GO:0030145">
    <property type="term" value="F:manganese ion binding"/>
    <property type="evidence" value="ECO:0007669"/>
    <property type="project" value="UniProtKB-UniRule"/>
</dbReference>
<comment type="cofactor">
    <cofactor evidence="9">
        <name>Mn(2+)</name>
        <dbReference type="ChEBI" id="CHEBI:29035"/>
    </cofactor>
    <text evidence="9">Binds 2 manganese ions per subunit.</text>
</comment>
<dbReference type="SUPFAM" id="SSF53187">
    <property type="entry name" value="Zn-dependent exopeptidases"/>
    <property type="match status" value="1"/>
</dbReference>
<proteinExistence type="inferred from homology"/>
<feature type="binding site" evidence="9">
    <location>
        <position position="271"/>
    </location>
    <ligand>
        <name>Mn(2+)</name>
        <dbReference type="ChEBI" id="CHEBI:29035"/>
        <label>1</label>
    </ligand>
</feature>
<dbReference type="CDD" id="cd00433">
    <property type="entry name" value="Peptidase_M17"/>
    <property type="match status" value="1"/>
</dbReference>
<evidence type="ECO:0000256" key="9">
    <source>
        <dbReference type="HAMAP-Rule" id="MF_00181"/>
    </source>
</evidence>
<dbReference type="Gene3D" id="3.40.630.10">
    <property type="entry name" value="Zn peptidases"/>
    <property type="match status" value="1"/>
</dbReference>
<evidence type="ECO:0000256" key="1">
    <source>
        <dbReference type="ARBA" id="ARBA00000135"/>
    </source>
</evidence>
<dbReference type="RefSeq" id="WP_036185048.1">
    <property type="nucleotide sequence ID" value="NZ_JMQN01000015.1"/>
</dbReference>
<evidence type="ECO:0000256" key="4">
    <source>
        <dbReference type="ARBA" id="ARBA00022438"/>
    </source>
</evidence>
<dbReference type="eggNOG" id="COG0260">
    <property type="taxonomic scope" value="Bacteria"/>
</dbReference>
<comment type="subcellular location">
    <subcellularLocation>
        <location evidence="9">Cytoplasm</location>
    </subcellularLocation>
</comment>
<evidence type="ECO:0000259" key="10">
    <source>
        <dbReference type="PROSITE" id="PS00631"/>
    </source>
</evidence>
<dbReference type="OrthoDB" id="9809354at2"/>
<keyword evidence="12" id="KW-1185">Reference proteome</keyword>
<gene>
    <name evidence="9" type="primary">pepA</name>
    <name evidence="11" type="ORF">ADIMK_1275</name>
</gene>
<keyword evidence="9" id="KW-0963">Cytoplasm</keyword>
<dbReference type="AlphaFoldDB" id="A0A081G217"/>
<dbReference type="InterPro" id="IPR000819">
    <property type="entry name" value="Peptidase_M17_C"/>
</dbReference>
<comment type="similarity">
    <text evidence="3 9">Belongs to the peptidase M17 family.</text>
</comment>
<evidence type="ECO:0000313" key="12">
    <source>
        <dbReference type="Proteomes" id="UP000028252"/>
    </source>
</evidence>
<dbReference type="STRING" id="1232683.ADIMK_1275"/>
<dbReference type="InterPro" id="IPR011356">
    <property type="entry name" value="Leucine_aapep/pepB"/>
</dbReference>